<keyword evidence="3" id="KW-1185">Reference proteome</keyword>
<gene>
    <name evidence="2" type="ORF">SARC_11455</name>
</gene>
<evidence type="ECO:0000256" key="1">
    <source>
        <dbReference type="SAM" id="MobiDB-lite"/>
    </source>
</evidence>
<dbReference type="GeneID" id="25911959"/>
<evidence type="ECO:0000313" key="2">
    <source>
        <dbReference type="EMBL" id="KNC76031.1"/>
    </source>
</evidence>
<dbReference type="RefSeq" id="XP_014149933.1">
    <property type="nucleotide sequence ID" value="XM_014294458.1"/>
</dbReference>
<reference evidence="2 3" key="1">
    <citation type="submission" date="2011-02" db="EMBL/GenBank/DDBJ databases">
        <title>The Genome Sequence of Sphaeroforma arctica JP610.</title>
        <authorList>
            <consortium name="The Broad Institute Genome Sequencing Platform"/>
            <person name="Russ C."/>
            <person name="Cuomo C."/>
            <person name="Young S.K."/>
            <person name="Zeng Q."/>
            <person name="Gargeya S."/>
            <person name="Alvarado L."/>
            <person name="Berlin A."/>
            <person name="Chapman S.B."/>
            <person name="Chen Z."/>
            <person name="Freedman E."/>
            <person name="Gellesch M."/>
            <person name="Goldberg J."/>
            <person name="Griggs A."/>
            <person name="Gujja S."/>
            <person name="Heilman E."/>
            <person name="Heiman D."/>
            <person name="Howarth C."/>
            <person name="Mehta T."/>
            <person name="Neiman D."/>
            <person name="Pearson M."/>
            <person name="Roberts A."/>
            <person name="Saif S."/>
            <person name="Shea T."/>
            <person name="Shenoy N."/>
            <person name="Sisk P."/>
            <person name="Stolte C."/>
            <person name="Sykes S."/>
            <person name="White J."/>
            <person name="Yandava C."/>
            <person name="Burger G."/>
            <person name="Gray M.W."/>
            <person name="Holland P.W.H."/>
            <person name="King N."/>
            <person name="Lang F.B.F."/>
            <person name="Roger A.J."/>
            <person name="Ruiz-Trillo I."/>
            <person name="Haas B."/>
            <person name="Nusbaum C."/>
            <person name="Birren B."/>
        </authorList>
    </citation>
    <scope>NUCLEOTIDE SEQUENCE [LARGE SCALE GENOMIC DNA]</scope>
    <source>
        <strain evidence="2 3">JP610</strain>
    </source>
</reference>
<dbReference type="AlphaFoldDB" id="A0A0L0FHT1"/>
<feature type="region of interest" description="Disordered" evidence="1">
    <location>
        <begin position="1"/>
        <end position="22"/>
    </location>
</feature>
<dbReference type="EMBL" id="KQ243294">
    <property type="protein sequence ID" value="KNC76031.1"/>
    <property type="molecule type" value="Genomic_DNA"/>
</dbReference>
<accession>A0A0L0FHT1</accession>
<evidence type="ECO:0000313" key="3">
    <source>
        <dbReference type="Proteomes" id="UP000054560"/>
    </source>
</evidence>
<sequence>FVNEEMKVHPSSPSASEGSLIPVKNRARANIIADIAQTAPQVQPPARAKAPSPADFPSNYSMMM</sequence>
<protein>
    <submittedName>
        <fullName evidence="2">Uncharacterized protein</fullName>
    </submittedName>
</protein>
<organism evidence="2 3">
    <name type="scientific">Sphaeroforma arctica JP610</name>
    <dbReference type="NCBI Taxonomy" id="667725"/>
    <lineage>
        <taxon>Eukaryota</taxon>
        <taxon>Ichthyosporea</taxon>
        <taxon>Ichthyophonida</taxon>
        <taxon>Sphaeroforma</taxon>
    </lineage>
</organism>
<proteinExistence type="predicted"/>
<name>A0A0L0FHT1_9EUKA</name>
<feature type="non-terminal residue" evidence="2">
    <location>
        <position position="1"/>
    </location>
</feature>
<dbReference type="Proteomes" id="UP000054560">
    <property type="component" value="Unassembled WGS sequence"/>
</dbReference>
<feature type="region of interest" description="Disordered" evidence="1">
    <location>
        <begin position="39"/>
        <end position="64"/>
    </location>
</feature>